<evidence type="ECO:0000313" key="2">
    <source>
        <dbReference type="EMBL" id="MCT7375664.1"/>
    </source>
</evidence>
<dbReference type="Proteomes" id="UP001320831">
    <property type="component" value="Unassembled WGS sequence"/>
</dbReference>
<dbReference type="RefSeq" id="WP_260902729.1">
    <property type="nucleotide sequence ID" value="NZ_JAOCZP010000003.1"/>
</dbReference>
<proteinExistence type="predicted"/>
<comment type="caution">
    <text evidence="2">The sequence shown here is derived from an EMBL/GenBank/DDBJ whole genome shotgun (WGS) entry which is preliminary data.</text>
</comment>
<protein>
    <submittedName>
        <fullName evidence="2">Uncharacterized protein</fullName>
    </submittedName>
</protein>
<keyword evidence="1" id="KW-1133">Transmembrane helix</keyword>
<name>A0ABT2LR52_9HYPH</name>
<evidence type="ECO:0000313" key="3">
    <source>
        <dbReference type="Proteomes" id="UP001320831"/>
    </source>
</evidence>
<gene>
    <name evidence="2" type="ORF">N5A92_11535</name>
</gene>
<dbReference type="EMBL" id="JAOCZP010000003">
    <property type="protein sequence ID" value="MCT7375664.1"/>
    <property type="molecule type" value="Genomic_DNA"/>
</dbReference>
<sequence>MDETVQKSCWGVTAKAVIGLAGIILLAWLFAGSESLAVIAAS</sequence>
<accession>A0ABT2LR52</accession>
<feature type="transmembrane region" description="Helical" evidence="1">
    <location>
        <begin position="12"/>
        <end position="31"/>
    </location>
</feature>
<organism evidence="2 3">
    <name type="scientific">Chelativorans salis</name>
    <dbReference type="NCBI Taxonomy" id="2978478"/>
    <lineage>
        <taxon>Bacteria</taxon>
        <taxon>Pseudomonadati</taxon>
        <taxon>Pseudomonadota</taxon>
        <taxon>Alphaproteobacteria</taxon>
        <taxon>Hyphomicrobiales</taxon>
        <taxon>Phyllobacteriaceae</taxon>
        <taxon>Chelativorans</taxon>
    </lineage>
</organism>
<keyword evidence="1" id="KW-0812">Transmembrane</keyword>
<reference evidence="2 3" key="1">
    <citation type="submission" date="2022-09" db="EMBL/GenBank/DDBJ databases">
        <title>Chelativorans salina sp. nov., a novel slightly halophilic bacterium isolated from a saline lake sediment enrichment.</title>
        <authorList>
            <person name="Gao L."/>
            <person name="Fang B.-Z."/>
            <person name="Li W.-J."/>
        </authorList>
    </citation>
    <scope>NUCLEOTIDE SEQUENCE [LARGE SCALE GENOMIC DNA]</scope>
    <source>
        <strain evidence="2 3">EGI FJ00035</strain>
    </source>
</reference>
<keyword evidence="3" id="KW-1185">Reference proteome</keyword>
<keyword evidence="1" id="KW-0472">Membrane</keyword>
<evidence type="ECO:0000256" key="1">
    <source>
        <dbReference type="SAM" id="Phobius"/>
    </source>
</evidence>